<feature type="chain" id="PRO_5040458058" evidence="1">
    <location>
        <begin position="20"/>
        <end position="237"/>
    </location>
</feature>
<protein>
    <submittedName>
        <fullName evidence="3">Uncharacterized protein LOC118275665</fullName>
    </submittedName>
</protein>
<dbReference type="GeneID" id="118275665"/>
<reference evidence="3" key="1">
    <citation type="submission" date="2025-08" db="UniProtKB">
        <authorList>
            <consortium name="RefSeq"/>
        </authorList>
    </citation>
    <scope>IDENTIFICATION</scope>
    <source>
        <tissue evidence="3">Whole larval tissue</tissue>
    </source>
</reference>
<dbReference type="AlphaFoldDB" id="A0A9R0DQH9"/>
<proteinExistence type="predicted"/>
<dbReference type="OrthoDB" id="7759717at2759"/>
<sequence length="237" mass="26697">MKLFNIVFVLSCFGVTVQSQVINRVRLVDHTSYAIDVITKTVNTIEERGWHSLKLPDFVQHVNESLLTAPVVGKLTYRNGFVNSVQHVDIRRDTVQQVWAYSAAADQTTVTVRGTLRMHEVAIGYDVTTELDGDSEPYHHSITFVHPMITYAFSIIHDAYRGTNDVTVLGTVTRVTNRLPSFKPQDSLTDILTHVFDPNTDIPTAMVAWGPEVFQPITLKLVTEEIPFPQFCYNCAT</sequence>
<organism evidence="2 3">
    <name type="scientific">Spodoptera frugiperda</name>
    <name type="common">Fall armyworm</name>
    <dbReference type="NCBI Taxonomy" id="7108"/>
    <lineage>
        <taxon>Eukaryota</taxon>
        <taxon>Metazoa</taxon>
        <taxon>Ecdysozoa</taxon>
        <taxon>Arthropoda</taxon>
        <taxon>Hexapoda</taxon>
        <taxon>Insecta</taxon>
        <taxon>Pterygota</taxon>
        <taxon>Neoptera</taxon>
        <taxon>Endopterygota</taxon>
        <taxon>Lepidoptera</taxon>
        <taxon>Glossata</taxon>
        <taxon>Ditrysia</taxon>
        <taxon>Noctuoidea</taxon>
        <taxon>Noctuidae</taxon>
        <taxon>Amphipyrinae</taxon>
        <taxon>Spodoptera</taxon>
    </lineage>
</organism>
<dbReference type="Proteomes" id="UP000829999">
    <property type="component" value="Chromosome 8"/>
</dbReference>
<evidence type="ECO:0000313" key="2">
    <source>
        <dbReference type="Proteomes" id="UP000829999"/>
    </source>
</evidence>
<feature type="signal peptide" evidence="1">
    <location>
        <begin position="1"/>
        <end position="19"/>
    </location>
</feature>
<keyword evidence="2" id="KW-1185">Reference proteome</keyword>
<gene>
    <name evidence="3" type="primary">LOC118275665</name>
</gene>
<evidence type="ECO:0000313" key="3">
    <source>
        <dbReference type="RefSeq" id="XP_050551364.1"/>
    </source>
</evidence>
<name>A0A9R0DQH9_SPOFR</name>
<dbReference type="RefSeq" id="XP_050551364.1">
    <property type="nucleotide sequence ID" value="XM_050695407.1"/>
</dbReference>
<keyword evidence="1" id="KW-0732">Signal</keyword>
<evidence type="ECO:0000256" key="1">
    <source>
        <dbReference type="SAM" id="SignalP"/>
    </source>
</evidence>
<accession>A0A9R0DQH9</accession>